<feature type="transmembrane region" description="Helical" evidence="1">
    <location>
        <begin position="154"/>
        <end position="177"/>
    </location>
</feature>
<evidence type="ECO:0000256" key="1">
    <source>
        <dbReference type="SAM" id="Phobius"/>
    </source>
</evidence>
<sequence length="230" mass="24065">MGSPEIIAAFSLGLLGSLHCVGMCGPLMLAAGAGRAWKSAVAYQTGRISVYASMGFLLGSLGLGMAMWNAQSVLSLVAGSLLIACAVVGLDPGNVLARQPAFTRFQVRLRSKVQSLFARTGWRARFALGCCNGLLPCGLVYVAILGAAGAGGPVAGAGFMLSFGLGTLPLLILTLVAGRRFAVLSKIPYRRVLPVLMALTGLILLYRGYVAHVPDEFSNFQDMAFPPMCH</sequence>
<dbReference type="InterPro" id="IPR039447">
    <property type="entry name" value="UreH-like_TM_dom"/>
</dbReference>
<dbReference type="PANTHER" id="PTHR42208">
    <property type="entry name" value="HEAVY METAL TRANSPORTER-RELATED"/>
    <property type="match status" value="1"/>
</dbReference>
<keyword evidence="4" id="KW-1185">Reference proteome</keyword>
<comment type="caution">
    <text evidence="3">The sequence shown here is derived from an EMBL/GenBank/DDBJ whole genome shotgun (WGS) entry which is preliminary data.</text>
</comment>
<evidence type="ECO:0000313" key="4">
    <source>
        <dbReference type="Proteomes" id="UP000770785"/>
    </source>
</evidence>
<name>A0ABX0X980_9BACT</name>
<dbReference type="RefSeq" id="WP_168036329.1">
    <property type="nucleotide sequence ID" value="NZ_JAATJH010000001.1"/>
</dbReference>
<dbReference type="Pfam" id="PF13386">
    <property type="entry name" value="DsbD_2"/>
    <property type="match status" value="1"/>
</dbReference>
<gene>
    <name evidence="3" type="ORF">GGR27_001061</name>
</gene>
<keyword evidence="1" id="KW-1133">Transmembrane helix</keyword>
<dbReference type="PANTHER" id="PTHR42208:SF1">
    <property type="entry name" value="HEAVY METAL TRANSPORTER"/>
    <property type="match status" value="1"/>
</dbReference>
<feature type="transmembrane region" description="Helical" evidence="1">
    <location>
        <begin position="126"/>
        <end position="148"/>
    </location>
</feature>
<evidence type="ECO:0000259" key="2">
    <source>
        <dbReference type="Pfam" id="PF13386"/>
    </source>
</evidence>
<feature type="transmembrane region" description="Helical" evidence="1">
    <location>
        <begin position="50"/>
        <end position="68"/>
    </location>
</feature>
<evidence type="ECO:0000313" key="3">
    <source>
        <dbReference type="EMBL" id="NJC25580.1"/>
    </source>
</evidence>
<feature type="transmembrane region" description="Helical" evidence="1">
    <location>
        <begin position="74"/>
        <end position="97"/>
    </location>
</feature>
<accession>A0ABX0X980</accession>
<dbReference type="EMBL" id="JAATJH010000001">
    <property type="protein sequence ID" value="NJC25580.1"/>
    <property type="molecule type" value="Genomic_DNA"/>
</dbReference>
<organism evidence="3 4">
    <name type="scientific">Neolewinella antarctica</name>
    <dbReference type="NCBI Taxonomy" id="442734"/>
    <lineage>
        <taxon>Bacteria</taxon>
        <taxon>Pseudomonadati</taxon>
        <taxon>Bacteroidota</taxon>
        <taxon>Saprospiria</taxon>
        <taxon>Saprospirales</taxon>
        <taxon>Lewinellaceae</taxon>
        <taxon>Neolewinella</taxon>
    </lineage>
</organism>
<feature type="domain" description="Urease accessory protein UreH-like transmembrane" evidence="2">
    <location>
        <begin position="8"/>
        <end position="202"/>
    </location>
</feature>
<proteinExistence type="predicted"/>
<keyword evidence="1" id="KW-0812">Transmembrane</keyword>
<dbReference type="Proteomes" id="UP000770785">
    <property type="component" value="Unassembled WGS sequence"/>
</dbReference>
<feature type="transmembrane region" description="Helical" evidence="1">
    <location>
        <begin position="6"/>
        <end position="29"/>
    </location>
</feature>
<keyword evidence="1" id="KW-0472">Membrane</keyword>
<reference evidence="3 4" key="1">
    <citation type="submission" date="2020-03" db="EMBL/GenBank/DDBJ databases">
        <title>Genomic Encyclopedia of Type Strains, Phase IV (KMG-IV): sequencing the most valuable type-strain genomes for metagenomic binning, comparative biology and taxonomic classification.</title>
        <authorList>
            <person name="Goeker M."/>
        </authorList>
    </citation>
    <scope>NUCLEOTIDE SEQUENCE [LARGE SCALE GENOMIC DNA]</scope>
    <source>
        <strain evidence="3 4">DSM 105096</strain>
    </source>
</reference>
<feature type="transmembrane region" description="Helical" evidence="1">
    <location>
        <begin position="189"/>
        <end position="209"/>
    </location>
</feature>
<protein>
    <recommendedName>
        <fullName evidence="2">Urease accessory protein UreH-like transmembrane domain-containing protein</fullName>
    </recommendedName>
</protein>